<dbReference type="AlphaFoldDB" id="A0A8J7FDJ8"/>
<sequence length="207" mass="23098">MAAEFDWDEIEVSEILEGLTAVMVAPLVLPLAAGINQPLAKKTVKEAIAFSQRCKEAVADAKERFEDVLAEAQAELDQEQQPELDSEPLRPHSSRYHTHVSEGTSEVAGEMLDAVSELNYQVGWLTNGYVDLRLLMPLGLGTLALGQLITQGPQLDKIPWYNLAWYAFDSFNKLNQPESKSQWLGEERQALTPVKMSRKDEIANDND</sequence>
<proteinExistence type="predicted"/>
<dbReference type="EMBL" id="JADEWL010000012">
    <property type="protein sequence ID" value="MBE9212276.1"/>
    <property type="molecule type" value="Genomic_DNA"/>
</dbReference>
<dbReference type="RefSeq" id="WP_193918053.1">
    <property type="nucleotide sequence ID" value="NZ_JADEWL010000012.1"/>
</dbReference>
<feature type="compositionally biased region" description="Acidic residues" evidence="1">
    <location>
        <begin position="76"/>
        <end position="86"/>
    </location>
</feature>
<dbReference type="Pfam" id="PF17195">
    <property type="entry name" value="DUF5132"/>
    <property type="match status" value="1"/>
</dbReference>
<organism evidence="2 3">
    <name type="scientific">Plectonema cf. radiosum LEGE 06105</name>
    <dbReference type="NCBI Taxonomy" id="945769"/>
    <lineage>
        <taxon>Bacteria</taxon>
        <taxon>Bacillati</taxon>
        <taxon>Cyanobacteriota</taxon>
        <taxon>Cyanophyceae</taxon>
        <taxon>Oscillatoriophycideae</taxon>
        <taxon>Oscillatoriales</taxon>
        <taxon>Microcoleaceae</taxon>
        <taxon>Plectonema</taxon>
    </lineage>
</organism>
<comment type="caution">
    <text evidence="2">The sequence shown here is derived from an EMBL/GenBank/DDBJ whole genome shotgun (WGS) entry which is preliminary data.</text>
</comment>
<reference evidence="2" key="1">
    <citation type="submission" date="2020-10" db="EMBL/GenBank/DDBJ databases">
        <authorList>
            <person name="Castelo-Branco R."/>
            <person name="Eusebio N."/>
            <person name="Adriana R."/>
            <person name="Vieira A."/>
            <person name="Brugerolle De Fraissinette N."/>
            <person name="Rezende De Castro R."/>
            <person name="Schneider M.P."/>
            <person name="Vasconcelos V."/>
            <person name="Leao P.N."/>
        </authorList>
    </citation>
    <scope>NUCLEOTIDE SEQUENCE</scope>
    <source>
        <strain evidence="2">LEGE 06105</strain>
    </source>
</reference>
<keyword evidence="3" id="KW-1185">Reference proteome</keyword>
<accession>A0A8J7FDJ8</accession>
<gene>
    <name evidence="2" type="ORF">IQ247_06060</name>
</gene>
<name>A0A8J7FDJ8_9CYAN</name>
<dbReference type="InterPro" id="IPR033456">
    <property type="entry name" value="DUF5132"/>
</dbReference>
<feature type="region of interest" description="Disordered" evidence="1">
    <location>
        <begin position="76"/>
        <end position="96"/>
    </location>
</feature>
<dbReference type="Proteomes" id="UP000620559">
    <property type="component" value="Unassembled WGS sequence"/>
</dbReference>
<evidence type="ECO:0000313" key="3">
    <source>
        <dbReference type="Proteomes" id="UP000620559"/>
    </source>
</evidence>
<evidence type="ECO:0000313" key="2">
    <source>
        <dbReference type="EMBL" id="MBE9212276.1"/>
    </source>
</evidence>
<protein>
    <submittedName>
        <fullName evidence="2">DUF5132 domain-containing protein</fullName>
    </submittedName>
</protein>
<evidence type="ECO:0000256" key="1">
    <source>
        <dbReference type="SAM" id="MobiDB-lite"/>
    </source>
</evidence>